<dbReference type="SUPFAM" id="SSF55874">
    <property type="entry name" value="ATPase domain of HSP90 chaperone/DNA topoisomerase II/histidine kinase"/>
    <property type="match status" value="1"/>
</dbReference>
<dbReference type="Pfam" id="PF07495">
    <property type="entry name" value="Y_Y_Y"/>
    <property type="match status" value="1"/>
</dbReference>
<keyword evidence="2" id="KW-0175">Coiled coil</keyword>
<dbReference type="KEGG" id="scor:J3U87_00070"/>
<dbReference type="GO" id="GO:0000155">
    <property type="term" value="F:phosphorelay sensor kinase activity"/>
    <property type="evidence" value="ECO:0007669"/>
    <property type="project" value="TreeGrafter"/>
</dbReference>
<keyword evidence="4" id="KW-0812">Transmembrane</keyword>
<feature type="coiled-coil region" evidence="2">
    <location>
        <begin position="851"/>
        <end position="885"/>
    </location>
</feature>
<keyword evidence="4" id="KW-0472">Membrane</keyword>
<dbReference type="InterPro" id="IPR036890">
    <property type="entry name" value="HATPase_C_sf"/>
</dbReference>
<dbReference type="Gene3D" id="2.130.10.10">
    <property type="entry name" value="YVTN repeat-like/Quinoprotein amine dehydrogenase"/>
    <property type="match status" value="2"/>
</dbReference>
<dbReference type="PROSITE" id="PS50109">
    <property type="entry name" value="HIS_KIN"/>
    <property type="match status" value="1"/>
</dbReference>
<reference evidence="6" key="1">
    <citation type="submission" date="2021-03" db="EMBL/GenBank/DDBJ databases">
        <title>Acanthopleuribacteraceae sp. M133.</title>
        <authorList>
            <person name="Wang G."/>
        </authorList>
    </citation>
    <scope>NUCLEOTIDE SEQUENCE</scope>
    <source>
        <strain evidence="6">M133</strain>
    </source>
</reference>
<dbReference type="InterPro" id="IPR015943">
    <property type="entry name" value="WD40/YVTN_repeat-like_dom_sf"/>
</dbReference>
<dbReference type="PANTHER" id="PTHR43547">
    <property type="entry name" value="TWO-COMPONENT HISTIDINE KINASE"/>
    <property type="match status" value="1"/>
</dbReference>
<feature type="region of interest" description="Disordered" evidence="3">
    <location>
        <begin position="1167"/>
        <end position="1187"/>
    </location>
</feature>
<keyword evidence="1" id="KW-0597">Phosphoprotein</keyword>
<protein>
    <recommendedName>
        <fullName evidence="5">Histidine kinase domain-containing protein</fullName>
    </recommendedName>
</protein>
<dbReference type="Gene3D" id="2.60.40.10">
    <property type="entry name" value="Immunoglobulins"/>
    <property type="match status" value="1"/>
</dbReference>
<dbReference type="Gene3D" id="3.30.565.10">
    <property type="entry name" value="Histidine kinase-like ATPase, C-terminal domain"/>
    <property type="match status" value="1"/>
</dbReference>
<dbReference type="AlphaFoldDB" id="A0A8A4TWD3"/>
<dbReference type="EMBL" id="CP071793">
    <property type="protein sequence ID" value="QTD50835.1"/>
    <property type="molecule type" value="Genomic_DNA"/>
</dbReference>
<dbReference type="Pfam" id="PF02518">
    <property type="entry name" value="HATPase_c"/>
    <property type="match status" value="1"/>
</dbReference>
<dbReference type="SMART" id="SM00387">
    <property type="entry name" value="HATPase_c"/>
    <property type="match status" value="1"/>
</dbReference>
<evidence type="ECO:0000256" key="1">
    <source>
        <dbReference type="ARBA" id="ARBA00022553"/>
    </source>
</evidence>
<dbReference type="Pfam" id="PF07494">
    <property type="entry name" value="Reg_prop"/>
    <property type="match status" value="6"/>
</dbReference>
<evidence type="ECO:0000313" key="7">
    <source>
        <dbReference type="Proteomes" id="UP000663929"/>
    </source>
</evidence>
<evidence type="ECO:0000259" key="5">
    <source>
        <dbReference type="PROSITE" id="PS50109"/>
    </source>
</evidence>
<keyword evidence="4" id="KW-1133">Transmembrane helix</keyword>
<accession>A0A8A4TWD3</accession>
<dbReference type="InterPro" id="IPR013783">
    <property type="entry name" value="Ig-like_fold"/>
</dbReference>
<gene>
    <name evidence="6" type="ORF">J3U87_00070</name>
</gene>
<dbReference type="InterPro" id="IPR011110">
    <property type="entry name" value="Reg_prop"/>
</dbReference>
<evidence type="ECO:0000256" key="3">
    <source>
        <dbReference type="SAM" id="MobiDB-lite"/>
    </source>
</evidence>
<evidence type="ECO:0000256" key="4">
    <source>
        <dbReference type="SAM" id="Phobius"/>
    </source>
</evidence>
<dbReference type="InterPro" id="IPR011123">
    <property type="entry name" value="Y_Y_Y"/>
</dbReference>
<feature type="domain" description="Histidine kinase" evidence="5">
    <location>
        <begin position="998"/>
        <end position="1151"/>
    </location>
</feature>
<dbReference type="PANTHER" id="PTHR43547:SF2">
    <property type="entry name" value="HYBRID SIGNAL TRANSDUCTION HISTIDINE KINASE C"/>
    <property type="match status" value="1"/>
</dbReference>
<dbReference type="InterPro" id="IPR005467">
    <property type="entry name" value="His_kinase_dom"/>
</dbReference>
<evidence type="ECO:0000256" key="2">
    <source>
        <dbReference type="SAM" id="Coils"/>
    </source>
</evidence>
<evidence type="ECO:0000313" key="6">
    <source>
        <dbReference type="EMBL" id="QTD50835.1"/>
    </source>
</evidence>
<keyword evidence="7" id="KW-1185">Reference proteome</keyword>
<feature type="transmembrane region" description="Helical" evidence="4">
    <location>
        <begin position="21"/>
        <end position="46"/>
    </location>
</feature>
<dbReference type="RefSeq" id="WP_237380907.1">
    <property type="nucleotide sequence ID" value="NZ_CP071793.1"/>
</dbReference>
<dbReference type="Proteomes" id="UP000663929">
    <property type="component" value="Chromosome"/>
</dbReference>
<proteinExistence type="predicted"/>
<dbReference type="SUPFAM" id="SSF63829">
    <property type="entry name" value="Calcium-dependent phosphotriesterase"/>
    <property type="match status" value="3"/>
</dbReference>
<sequence length="1187" mass="134170">MNVLLSSQRYRLHEARPGLGYLIRVSALLALAIGSMVGPCLAGPILHKFFHIQTEEGLSHGVVYAALQDKNGFLWIATQSGLNRYDGYSLKTFEHDPRDPLSYPASNAGVMILSPDGTFWLGTWGSGVIHFNPATGQFRGSIYDPETQERKLAESRIQSLYLDAKGNLWIGTFDEGLYRYKVSTGDLRAYRHDHDDPQSLSNDRVWSTCEDRSGRIWVATSGGLHRLLPEGNGFQRFRHDPDDPTSISNDVIKRILVDETGYLWLATRGGVNRFDPETLRAESFLFDSAGDPTAPINDIRNLLLDGKGHLWVGSYRSGLVKFELATGKQIGISHNPMDSFSISSDRIEAMYLDTSDVLWVCTNGGGINYTSLHGKHFLHYRHEYANPNSLGSNQVSAVLQDHHGMLWLGTLTTGLTRLDRTSDRYTHYLHDPNNAQSICDDNIRALAEDHLGALWVGSYNRAISVLSPDRTTWRHFPSVRRGGTLSDERIRSLYRDRDNVMWVGGDAGLDRYHREGNRFENILPDRTPEIDRSLRIFSIRQHADRTYWLGTDHGLINLDGEGGHFKWYRNDPNDPTTLSNNRVNVIHLGPHDDLWIGTNQGLNWFRPETGSFRRLFDPNGNQYNVIFGILPDLAGNLWLSTARGLSKYIVKEDRFRHYDVHDGVQSGSFVHNSFFQGAKGEMFFGGRNGLIEFRPEEIRDRTRPPDIVLTSFKVFNEEVSLPRPLHMMEELTLQPDQSMFSLEFAALDFSSPGKNRFRYMLKGFDQHWIDAQSRNSATYTNLDPGTYSFVVVGGNTDNVWNEKGANIRIRIIPPFWTVQRVALLAFLAITMLAVWRYRETEKNRRLLEHRVAERTRSLAEANENLAKTAEELQVAQRELIKAAHQAGMAEIATDTLHNLGNALNTINTSSGQIKDELEGLRPNILRRVVDLIDAHTNDLTDFVHHDKTGRVVPKALEQFYRNLIQVRKTIGSEIHQLDNQVELIKAIVQAQEKYAGADEFMEMVTLNSMVEDALKIQNALLEEFHITVQRDFACDRPVGASKTKLLHVMRHIIKNSVEAMAEMVGEKILRIRLFRESDAFIGLAFEDNGPGIPEEHRTAIFQSGFSTKREARGFGLHFAANAMREMKGRIRLEAGPEHGGCCVLLLFPDPGELAKHDEITLVNIRVPSPEPAARVGEEPSKANPRPA</sequence>
<name>A0A8A4TWD3_SULCO</name>
<organism evidence="6 7">
    <name type="scientific">Sulfidibacter corallicola</name>
    <dbReference type="NCBI Taxonomy" id="2818388"/>
    <lineage>
        <taxon>Bacteria</taxon>
        <taxon>Pseudomonadati</taxon>
        <taxon>Acidobacteriota</taxon>
        <taxon>Holophagae</taxon>
        <taxon>Acanthopleuribacterales</taxon>
        <taxon>Acanthopleuribacteraceae</taxon>
        <taxon>Sulfidibacter</taxon>
    </lineage>
</organism>
<dbReference type="InterPro" id="IPR003594">
    <property type="entry name" value="HATPase_dom"/>
</dbReference>